<reference evidence="2 3" key="1">
    <citation type="submission" date="2014-07" db="EMBL/GenBank/DDBJ databases">
        <authorList>
            <person name="McCorrison J."/>
            <person name="Sanka R."/>
            <person name="Torralba M."/>
            <person name="Gillis M."/>
            <person name="Haft D.H."/>
            <person name="Methe B."/>
            <person name="Sutton G."/>
            <person name="Nelson K.E."/>
        </authorList>
    </citation>
    <scope>NUCLEOTIDE SEQUENCE [LARGE SCALE GENOMIC DNA]</scope>
    <source>
        <strain evidence="2 3">DNF00882</strain>
    </source>
</reference>
<evidence type="ECO:0008006" key="4">
    <source>
        <dbReference type="Google" id="ProtNLM"/>
    </source>
</evidence>
<evidence type="ECO:0000256" key="1">
    <source>
        <dbReference type="SAM" id="SignalP"/>
    </source>
</evidence>
<sequence length="338" mass="38335">MMKQKKIFLTALLSFLTAFAWAQDAEQPARRTNRGIIVVPNGAQTRAFEPFSGKTENGIKYAEAVNAFAKAFEGQAKVYIMTIPNAVAFYCPQSVSEWTKDEKQGIDNIYHHLSEEVIQVDAYGALLPHVEKPIYLRTDHHWAPLGAYYATEAFAQKANVTYRNLNEYEPRTLSNFVGTMYKFSGDIAVKNAPEDFVYYVPKDSNYSATFIKYQMKGRSVIGESKPTPDHFFYSYKNGSSLAYMTFMGGDARTVSIKTNTKNGRHLMILKDSYGNAIPGYLFGSFEEIHVVDFRYFHHSIKDFVIQNKITDILFANNLIHAYSPSTAAAYQKLLVRND</sequence>
<dbReference type="RefSeq" id="WP_036883007.1">
    <property type="nucleotide sequence ID" value="NZ_JRNR01000038.1"/>
</dbReference>
<feature type="signal peptide" evidence="1">
    <location>
        <begin position="1"/>
        <end position="22"/>
    </location>
</feature>
<dbReference type="AlphaFoldDB" id="A0A096CW38"/>
<dbReference type="InterPro" id="IPR025945">
    <property type="entry name" value="DHHW"/>
</dbReference>
<evidence type="ECO:0000313" key="2">
    <source>
        <dbReference type="EMBL" id="KGF49509.1"/>
    </source>
</evidence>
<evidence type="ECO:0000313" key="3">
    <source>
        <dbReference type="Proteomes" id="UP000029538"/>
    </source>
</evidence>
<protein>
    <recommendedName>
        <fullName evidence="4">AlgX/AlgJ SGNH hydrolase-like domain-containing protein</fullName>
    </recommendedName>
</protein>
<dbReference type="Proteomes" id="UP000029538">
    <property type="component" value="Unassembled WGS sequence"/>
</dbReference>
<proteinExistence type="predicted"/>
<dbReference type="EMBL" id="JRNR01000038">
    <property type="protein sequence ID" value="KGF49509.1"/>
    <property type="molecule type" value="Genomic_DNA"/>
</dbReference>
<name>A0A096CW38_9BACT</name>
<organism evidence="2 3">
    <name type="scientific">Prevotella disiens DNF00882</name>
    <dbReference type="NCBI Taxonomy" id="1401075"/>
    <lineage>
        <taxon>Bacteria</taxon>
        <taxon>Pseudomonadati</taxon>
        <taxon>Bacteroidota</taxon>
        <taxon>Bacteroidia</taxon>
        <taxon>Bacteroidales</taxon>
        <taxon>Prevotellaceae</taxon>
        <taxon>Prevotella</taxon>
    </lineage>
</organism>
<keyword evidence="1" id="KW-0732">Signal</keyword>
<comment type="caution">
    <text evidence="2">The sequence shown here is derived from an EMBL/GenBank/DDBJ whole genome shotgun (WGS) entry which is preliminary data.</text>
</comment>
<dbReference type="Pfam" id="PF14286">
    <property type="entry name" value="DHHW"/>
    <property type="match status" value="1"/>
</dbReference>
<gene>
    <name evidence="2" type="ORF">HMPREF0654_04905</name>
</gene>
<accession>A0A096CW38</accession>
<feature type="chain" id="PRO_5001917214" description="AlgX/AlgJ SGNH hydrolase-like domain-containing protein" evidence="1">
    <location>
        <begin position="23"/>
        <end position="338"/>
    </location>
</feature>